<dbReference type="InterPro" id="IPR034139">
    <property type="entry name" value="TOPRIM_OLD"/>
</dbReference>
<dbReference type="InterPro" id="IPR051396">
    <property type="entry name" value="Bact_Antivir_Def_Nuclease"/>
</dbReference>
<feature type="domain" description="Endonuclease GajA/Old nuclease/RecF-like AAA" evidence="2">
    <location>
        <begin position="195"/>
        <end position="334"/>
    </location>
</feature>
<proteinExistence type="predicted"/>
<feature type="region of interest" description="Disordered" evidence="1">
    <location>
        <begin position="595"/>
        <end position="617"/>
    </location>
</feature>
<dbReference type="PANTHER" id="PTHR43581">
    <property type="entry name" value="ATP/GTP PHOSPHATASE"/>
    <property type="match status" value="1"/>
</dbReference>
<dbReference type="STRING" id="360411.AC812_03280"/>
<evidence type="ECO:0000313" key="4">
    <source>
        <dbReference type="EMBL" id="KPL77572.1"/>
    </source>
</evidence>
<feature type="domain" description="Endonuclease GajA/Old nuclease/RecF-like AAA" evidence="2">
    <location>
        <begin position="1"/>
        <end position="51"/>
    </location>
</feature>
<evidence type="ECO:0000256" key="1">
    <source>
        <dbReference type="SAM" id="MobiDB-lite"/>
    </source>
</evidence>
<accession>A0A0P6XBC3</accession>
<dbReference type="CDD" id="cd01026">
    <property type="entry name" value="TOPRIM_OLD"/>
    <property type="match status" value="1"/>
</dbReference>
<protein>
    <submittedName>
        <fullName evidence="4">Uncharacterized protein</fullName>
    </submittedName>
</protein>
<dbReference type="Pfam" id="PF13175">
    <property type="entry name" value="AAA_15"/>
    <property type="match status" value="2"/>
</dbReference>
<dbReference type="Proteomes" id="UP000050514">
    <property type="component" value="Unassembled WGS sequence"/>
</dbReference>
<gene>
    <name evidence="4" type="ORF">AC812_03280</name>
</gene>
<dbReference type="Pfam" id="PF20469">
    <property type="entry name" value="OLD-like_TOPRIM"/>
    <property type="match status" value="1"/>
</dbReference>
<sequence length="617" mass="69626">MYLSKVCIKNFRNLEDVTVEFGEKIVLLGENGAGKSNFIEALRILLDSNYRPSLGESDFSRGSGKKPFGGRTIEIHAWFSGLDWENEQDLLPSFHDCHGKDNGTYQISAIYRPKKDTNPQNAITEDDYEFIRYCGGNENNTEGAKRLRQYVRLVVIPAVRDMERDMQSWRTSPLRRLVEMISLTNDANFKLVAQSVQNASKKLGQIPYIQDLQKDISDFLGTLVEGQSIQPTINIAGSNPEDLLRLLNIFAESDLPLERSSLGISNILYLITWLIYAKRLRTMPVKGDQKPEYVLLAIEEPESHLHPHFQRLVFENVFKQEHLLLTSTHSPTIVSIADPRHFVVLKRTSNGTAARSTANFAQKDEKMRQDISRYLDATRGEMVFARGVLLVEGDAEMFLIPAFARKMKEAGKISHTLDGAGISVCNVYGTDFRPYVEFLSGLDIPFAVLTDGDPDTQNPGLKRGLELVQKINAPKHAEIEVRFNKKEWGAVKTGLEEVGIFVNQRTLEGELIQAGYGDELCEVYQELGASDRQVKNLEEEIANNDFKAIIDRIQTTGMGKGRFAQRLAEKVDADRVPPYIEKAIKYLLAKMPQPSTDLQLPPESVERPQNPKDEISF</sequence>
<reference evidence="4 5" key="1">
    <citation type="submission" date="2015-07" db="EMBL/GenBank/DDBJ databases">
        <title>Draft genome of Bellilinea caldifistulae DSM 17877.</title>
        <authorList>
            <person name="Hemp J."/>
            <person name="Ward L.M."/>
            <person name="Pace L.A."/>
            <person name="Fischer W.W."/>
        </authorList>
    </citation>
    <scope>NUCLEOTIDE SEQUENCE [LARGE SCALE GENOMIC DNA]</scope>
    <source>
        <strain evidence="4 5">GOMI-1</strain>
    </source>
</reference>
<feature type="domain" description="OLD protein-like TOPRIM" evidence="3">
    <location>
        <begin position="384"/>
        <end position="453"/>
    </location>
</feature>
<name>A0A0P6XBC3_9CHLR</name>
<evidence type="ECO:0000259" key="3">
    <source>
        <dbReference type="Pfam" id="PF20469"/>
    </source>
</evidence>
<dbReference type="OrthoDB" id="9810873at2"/>
<feature type="compositionally biased region" description="Basic and acidic residues" evidence="1">
    <location>
        <begin position="604"/>
        <end position="617"/>
    </location>
</feature>
<dbReference type="RefSeq" id="WP_061913666.1">
    <property type="nucleotide sequence ID" value="NZ_DF967971.1"/>
</dbReference>
<dbReference type="SUPFAM" id="SSF52540">
    <property type="entry name" value="P-loop containing nucleoside triphosphate hydrolases"/>
    <property type="match status" value="1"/>
</dbReference>
<evidence type="ECO:0000313" key="5">
    <source>
        <dbReference type="Proteomes" id="UP000050514"/>
    </source>
</evidence>
<dbReference type="AlphaFoldDB" id="A0A0P6XBC3"/>
<dbReference type="EMBL" id="LGHJ01000009">
    <property type="protein sequence ID" value="KPL77572.1"/>
    <property type="molecule type" value="Genomic_DNA"/>
</dbReference>
<organism evidence="4 5">
    <name type="scientific">Bellilinea caldifistulae</name>
    <dbReference type="NCBI Taxonomy" id="360411"/>
    <lineage>
        <taxon>Bacteria</taxon>
        <taxon>Bacillati</taxon>
        <taxon>Chloroflexota</taxon>
        <taxon>Anaerolineae</taxon>
        <taxon>Anaerolineales</taxon>
        <taxon>Anaerolineaceae</taxon>
        <taxon>Bellilinea</taxon>
    </lineage>
</organism>
<dbReference type="InterPro" id="IPR027417">
    <property type="entry name" value="P-loop_NTPase"/>
</dbReference>
<keyword evidence="5" id="KW-1185">Reference proteome</keyword>
<dbReference type="Gene3D" id="3.40.50.300">
    <property type="entry name" value="P-loop containing nucleotide triphosphate hydrolases"/>
    <property type="match status" value="1"/>
</dbReference>
<comment type="caution">
    <text evidence="4">The sequence shown here is derived from an EMBL/GenBank/DDBJ whole genome shotgun (WGS) entry which is preliminary data.</text>
</comment>
<dbReference type="PANTHER" id="PTHR43581:SF4">
    <property type="entry name" value="ATP_GTP PHOSPHATASE"/>
    <property type="match status" value="1"/>
</dbReference>
<dbReference type="InterPro" id="IPR041685">
    <property type="entry name" value="AAA_GajA/Old/RecF-like"/>
</dbReference>
<evidence type="ECO:0000259" key="2">
    <source>
        <dbReference type="Pfam" id="PF13175"/>
    </source>
</evidence>